<dbReference type="AlphaFoldDB" id="A0A1E3W9P1"/>
<feature type="region of interest" description="Disordered" evidence="1">
    <location>
        <begin position="1"/>
        <end position="89"/>
    </location>
</feature>
<dbReference type="EMBL" id="LPWD01000280">
    <property type="protein sequence ID" value="ODS02534.1"/>
    <property type="molecule type" value="Genomic_DNA"/>
</dbReference>
<organism evidence="2 3">
    <name type="scientific">Methyloceanibacter marginalis</name>
    <dbReference type="NCBI Taxonomy" id="1774971"/>
    <lineage>
        <taxon>Bacteria</taxon>
        <taxon>Pseudomonadati</taxon>
        <taxon>Pseudomonadota</taxon>
        <taxon>Alphaproteobacteria</taxon>
        <taxon>Hyphomicrobiales</taxon>
        <taxon>Hyphomicrobiaceae</taxon>
        <taxon>Methyloceanibacter</taxon>
    </lineage>
</organism>
<keyword evidence="3" id="KW-1185">Reference proteome</keyword>
<evidence type="ECO:0000256" key="1">
    <source>
        <dbReference type="SAM" id="MobiDB-lite"/>
    </source>
</evidence>
<reference evidence="2 3" key="1">
    <citation type="journal article" date="2016" name="Environ. Microbiol.">
        <title>New Methyloceanibacter diversity from North Sea sediments includes methanotroph containing solely the soluble methane monooxygenase.</title>
        <authorList>
            <person name="Vekeman B."/>
            <person name="Kerckhof F.M."/>
            <person name="Cremers G."/>
            <person name="de Vos P."/>
            <person name="Vandamme P."/>
            <person name="Boon N."/>
            <person name="Op den Camp H.J."/>
            <person name="Heylen K."/>
        </authorList>
    </citation>
    <scope>NUCLEOTIDE SEQUENCE [LARGE SCALE GENOMIC DNA]</scope>
    <source>
        <strain evidence="2 3">R-67177</strain>
    </source>
</reference>
<evidence type="ECO:0000313" key="3">
    <source>
        <dbReference type="Proteomes" id="UP000095042"/>
    </source>
</evidence>
<feature type="compositionally biased region" description="Gly residues" evidence="1">
    <location>
        <begin position="32"/>
        <end position="43"/>
    </location>
</feature>
<evidence type="ECO:0000313" key="2">
    <source>
        <dbReference type="EMBL" id="ODS02534.1"/>
    </source>
</evidence>
<protein>
    <submittedName>
        <fullName evidence="2">Uncharacterized protein</fullName>
    </submittedName>
</protein>
<sequence length="240" mass="27724">METKLQALRDAVKRYDPNQPRVPAGNPEGGQWTDGGGGTGGRLPSGPGTLLDVDDSPSERVRLAANKPRNQRRDFPRIPRRRPRTEKERNRALRNLTKLVDQLIQEDEVFRSIEVILDVLDVGDWVLREYREVLQTHINPTKTLEELHEDVFKTIPGTQVHHIVEQGSAYQDGFPRSAIDASDNLVRIPIVRHEEITGWFNTRNPRFGGRKPREYLRGRTWEERRKLGIEALMKFEVLKR</sequence>
<comment type="caution">
    <text evidence="2">The sequence shown here is derived from an EMBL/GenBank/DDBJ whole genome shotgun (WGS) entry which is preliminary data.</text>
</comment>
<accession>A0A1E3W9P1</accession>
<gene>
    <name evidence="2" type="ORF">AUC71_14695</name>
</gene>
<dbReference type="Proteomes" id="UP000095042">
    <property type="component" value="Unassembled WGS sequence"/>
</dbReference>
<dbReference type="RefSeq" id="WP_083238286.1">
    <property type="nucleotide sequence ID" value="NZ_LPWD01000280.1"/>
</dbReference>
<proteinExistence type="predicted"/>
<dbReference type="OrthoDB" id="7917007at2"/>
<name>A0A1E3W9P1_9HYPH</name>